<dbReference type="EMBL" id="CP009654">
    <property type="protein sequence ID" value="APC97772.1"/>
    <property type="molecule type" value="Genomic_DNA"/>
</dbReference>
<protein>
    <submittedName>
        <fullName evidence="1">Uncharacterized protein</fullName>
    </submittedName>
</protein>
<dbReference type="AlphaFoldDB" id="A0A1J0KVX4"/>
<accession>A0A1J0KVX4</accession>
<proteinExistence type="predicted"/>
<dbReference type="Proteomes" id="UP000182521">
    <property type="component" value="Chromosome"/>
</dbReference>
<gene>
    <name evidence="1" type="ORF">KX01_1645</name>
</gene>
<organism evidence="1 2">
    <name type="scientific">Francisella frigiditurris</name>
    <dbReference type="NCBI Taxonomy" id="1542390"/>
    <lineage>
        <taxon>Bacteria</taxon>
        <taxon>Pseudomonadati</taxon>
        <taxon>Pseudomonadota</taxon>
        <taxon>Gammaproteobacteria</taxon>
        <taxon>Thiotrichales</taxon>
        <taxon>Francisellaceae</taxon>
        <taxon>Francisella</taxon>
    </lineage>
</organism>
<sequence>MKKIVKLMIITCFLIVPIYSFSYVKVSSNKAEDYNNHLIKHNNAYLEEQNSIDQYGHEHYEGICKYVK</sequence>
<evidence type="ECO:0000313" key="1">
    <source>
        <dbReference type="EMBL" id="APC97772.1"/>
    </source>
</evidence>
<keyword evidence="2" id="KW-1185">Reference proteome</keyword>
<evidence type="ECO:0000313" key="2">
    <source>
        <dbReference type="Proteomes" id="UP000182521"/>
    </source>
</evidence>
<reference evidence="2" key="1">
    <citation type="submission" date="2014-10" db="EMBL/GenBank/DDBJ databases">
        <authorList>
            <person name="Kuske C.R."/>
            <person name="Challacombe J.F."/>
            <person name="Daligault H.E."/>
            <person name="Davenport K.W."/>
            <person name="Johnson S.L."/>
            <person name="Siddaramappa S."/>
            <person name="Petersen J.M."/>
        </authorList>
    </citation>
    <scope>NUCLEOTIDE SEQUENCE [LARGE SCALE GENOMIC DNA]</scope>
    <source>
        <strain evidence="2">CA97-1460</strain>
    </source>
</reference>
<dbReference type="STRING" id="1542390.KX01_1645"/>
<name>A0A1J0KVX4_9GAMM</name>
<dbReference type="RefSeq" id="WP_071664514.1">
    <property type="nucleotide sequence ID" value="NZ_CP009654.1"/>
</dbReference>
<dbReference type="KEGG" id="frc:KX01_1645"/>